<keyword evidence="1" id="KW-0812">Transmembrane</keyword>
<organism evidence="2 3">
    <name type="scientific">Vibrio tritonius</name>
    <dbReference type="NCBI Taxonomy" id="1435069"/>
    <lineage>
        <taxon>Bacteria</taxon>
        <taxon>Pseudomonadati</taxon>
        <taxon>Pseudomonadota</taxon>
        <taxon>Gammaproteobacteria</taxon>
        <taxon>Vibrionales</taxon>
        <taxon>Vibrionaceae</taxon>
        <taxon>Vibrio</taxon>
    </lineage>
</organism>
<evidence type="ECO:0000313" key="3">
    <source>
        <dbReference type="Proteomes" id="UP001199044"/>
    </source>
</evidence>
<keyword evidence="1" id="KW-1133">Transmembrane helix</keyword>
<protein>
    <submittedName>
        <fullName evidence="2">Uncharacterized protein</fullName>
    </submittedName>
</protein>
<dbReference type="EMBL" id="JAIWIU010000030">
    <property type="protein sequence ID" value="MCA2015538.1"/>
    <property type="molecule type" value="Genomic_DNA"/>
</dbReference>
<comment type="caution">
    <text evidence="2">The sequence shown here is derived from an EMBL/GenBank/DDBJ whole genome shotgun (WGS) entry which is preliminary data.</text>
</comment>
<dbReference type="Proteomes" id="UP001199044">
    <property type="component" value="Unassembled WGS sequence"/>
</dbReference>
<evidence type="ECO:0000313" key="2">
    <source>
        <dbReference type="EMBL" id="MCA2015538.1"/>
    </source>
</evidence>
<dbReference type="RefSeq" id="WP_225249855.1">
    <property type="nucleotide sequence ID" value="NZ_JAIWIU010000030.1"/>
</dbReference>
<name>A0ABS7YJJ3_9VIBR</name>
<gene>
    <name evidence="2" type="ORF">LDJ79_05400</name>
</gene>
<keyword evidence="1" id="KW-0472">Membrane</keyword>
<accession>A0ABS7YJJ3</accession>
<reference evidence="3" key="1">
    <citation type="submission" date="2023-07" db="EMBL/GenBank/DDBJ databases">
        <title>Molecular identification of indigenous halophilic bacteria isolated from red sea cost, biodegradation of synthetic dyes and assessment of degraded metabolite toxicity.</title>
        <authorList>
            <person name="Chaieb K."/>
            <person name="Altayb H.N."/>
        </authorList>
    </citation>
    <scope>NUCLEOTIDE SEQUENCE [LARGE SCALE GENOMIC DNA]</scope>
    <source>
        <strain evidence="3">K20</strain>
    </source>
</reference>
<proteinExistence type="predicted"/>
<sequence>MYTSSSLVLPAFERIQREAKVNALIGCFRGVVMKIIIVLLGALLFTIASFA</sequence>
<evidence type="ECO:0000256" key="1">
    <source>
        <dbReference type="SAM" id="Phobius"/>
    </source>
</evidence>
<feature type="transmembrane region" description="Helical" evidence="1">
    <location>
        <begin position="21"/>
        <end position="48"/>
    </location>
</feature>
<keyword evidence="3" id="KW-1185">Reference proteome</keyword>